<feature type="short sequence motif" description="DGA/G" evidence="4">
    <location>
        <begin position="265"/>
        <end position="267"/>
    </location>
</feature>
<dbReference type="AlphaFoldDB" id="E1JYV3"/>
<evidence type="ECO:0000313" key="7">
    <source>
        <dbReference type="Proteomes" id="UP000006250"/>
    </source>
</evidence>
<dbReference type="Gene3D" id="3.40.1090.10">
    <property type="entry name" value="Cytosolic phospholipase A2 catalytic domain"/>
    <property type="match status" value="1"/>
</dbReference>
<evidence type="ECO:0000313" key="6">
    <source>
        <dbReference type="EMBL" id="EFL50523.1"/>
    </source>
</evidence>
<protein>
    <submittedName>
        <fullName evidence="6">Patatin</fullName>
    </submittedName>
</protein>
<dbReference type="InterPro" id="IPR050301">
    <property type="entry name" value="NTE"/>
</dbReference>
<dbReference type="InterPro" id="IPR016035">
    <property type="entry name" value="Acyl_Trfase/lysoPLipase"/>
</dbReference>
<dbReference type="SUPFAM" id="SSF52151">
    <property type="entry name" value="FabD/lysophospholipase-like"/>
    <property type="match status" value="1"/>
</dbReference>
<evidence type="ECO:0000256" key="3">
    <source>
        <dbReference type="ARBA" id="ARBA00023098"/>
    </source>
</evidence>
<name>E1JYV3_SOLFR</name>
<keyword evidence="1 4" id="KW-0378">Hydrolase</keyword>
<evidence type="ECO:0000256" key="1">
    <source>
        <dbReference type="ARBA" id="ARBA00022801"/>
    </source>
</evidence>
<dbReference type="Pfam" id="PF01734">
    <property type="entry name" value="Patatin"/>
    <property type="match status" value="1"/>
</dbReference>
<dbReference type="eggNOG" id="COG1752">
    <property type="taxonomic scope" value="Bacteria"/>
</dbReference>
<feature type="active site" description="Proton acceptor" evidence="4">
    <location>
        <position position="265"/>
    </location>
</feature>
<comment type="caution">
    <text evidence="6">The sequence shown here is derived from an EMBL/GenBank/DDBJ whole genome shotgun (WGS) entry which is preliminary data.</text>
</comment>
<accession>E1JYV3</accession>
<dbReference type="GO" id="GO:0016787">
    <property type="term" value="F:hydrolase activity"/>
    <property type="evidence" value="ECO:0007669"/>
    <property type="project" value="UniProtKB-UniRule"/>
</dbReference>
<feature type="active site" description="Nucleophile" evidence="4">
    <location>
        <position position="121"/>
    </location>
</feature>
<dbReference type="PROSITE" id="PS51257">
    <property type="entry name" value="PROKAR_LIPOPROTEIN"/>
    <property type="match status" value="1"/>
</dbReference>
<dbReference type="STRING" id="596151.DesfrDRAFT_2802"/>
<evidence type="ECO:0000256" key="2">
    <source>
        <dbReference type="ARBA" id="ARBA00022963"/>
    </source>
</evidence>
<keyword evidence="3 4" id="KW-0443">Lipid metabolism</keyword>
<evidence type="ECO:0000259" key="5">
    <source>
        <dbReference type="PROSITE" id="PS51635"/>
    </source>
</evidence>
<dbReference type="InterPro" id="IPR002641">
    <property type="entry name" value="PNPLA_dom"/>
</dbReference>
<dbReference type="OrthoDB" id="323481at2"/>
<gene>
    <name evidence="6" type="ORF">DesfrDRAFT_2802</name>
</gene>
<feature type="domain" description="PNPLA" evidence="5">
    <location>
        <begin position="86"/>
        <end position="278"/>
    </location>
</feature>
<feature type="short sequence motif" description="GXSXG" evidence="4">
    <location>
        <begin position="119"/>
        <end position="123"/>
    </location>
</feature>
<dbReference type="RefSeq" id="WP_005994857.1">
    <property type="nucleotide sequence ID" value="NZ_AECZ01000019.1"/>
</dbReference>
<organism evidence="6 7">
    <name type="scientific">Solidesulfovibrio fructosivorans JJ]</name>
    <dbReference type="NCBI Taxonomy" id="596151"/>
    <lineage>
        <taxon>Bacteria</taxon>
        <taxon>Pseudomonadati</taxon>
        <taxon>Thermodesulfobacteriota</taxon>
        <taxon>Desulfovibrionia</taxon>
        <taxon>Desulfovibrionales</taxon>
        <taxon>Desulfovibrionaceae</taxon>
        <taxon>Solidesulfovibrio</taxon>
    </lineage>
</organism>
<dbReference type="GO" id="GO:0016042">
    <property type="term" value="P:lipid catabolic process"/>
    <property type="evidence" value="ECO:0007669"/>
    <property type="project" value="UniProtKB-UniRule"/>
</dbReference>
<proteinExistence type="predicted"/>
<evidence type="ECO:0000256" key="4">
    <source>
        <dbReference type="PROSITE-ProRule" id="PRU01161"/>
    </source>
</evidence>
<sequence>MIKRIVGWLLVVVCMVSLAGCGAARKRHPLIDPNAPNLSVMGMRNVRDWGDALSPMLQKSLITGARQYAAWRKANHLGPEKDLYLLALSGGGADGAFGAGVLCGWTDKGDRPEFRVVTGVSTGALSAPFAFLGEKYDPVLRKLYTNVQTKDIFFLKSIWDIIRGDSVADTGPLKKLVETYVTPEMMAELAREHARGRRLFIATTNLDAQRNVVWDIGAIASSGNPNALELIHKVMIASASIPVAFPPVYIPVEKNGETFDEMHVDGGVISQFIVYDAYLLPKEIAEDAHAMAAYNALRKHVCIIVNNKLGPVSESVRPRLAPIALRSISTLIKSQAKGSLAYSYLLTKRDGMSLDYIVIPEDFDSPNKEPFDPAAMRKTFDMGYALGKEGQGWQSLPPGYVE</sequence>
<dbReference type="PANTHER" id="PTHR14226">
    <property type="entry name" value="NEUROPATHY TARGET ESTERASE/SWISS CHEESE D.MELANOGASTER"/>
    <property type="match status" value="1"/>
</dbReference>
<dbReference type="PROSITE" id="PS51635">
    <property type="entry name" value="PNPLA"/>
    <property type="match status" value="1"/>
</dbReference>
<keyword evidence="7" id="KW-1185">Reference proteome</keyword>
<keyword evidence="2 4" id="KW-0442">Lipid degradation</keyword>
<dbReference type="PANTHER" id="PTHR14226:SF74">
    <property type="entry name" value="BLR4684 PROTEIN"/>
    <property type="match status" value="1"/>
</dbReference>
<reference evidence="6 7" key="1">
    <citation type="submission" date="2010-08" db="EMBL/GenBank/DDBJ databases">
        <title>The draft genome of Desulfovibrio fructosovorans JJ.</title>
        <authorList>
            <consortium name="US DOE Joint Genome Institute (JGI-PGF)"/>
            <person name="Lucas S."/>
            <person name="Copeland A."/>
            <person name="Lapidus A."/>
            <person name="Cheng J.-F."/>
            <person name="Bruce D."/>
            <person name="Goodwin L."/>
            <person name="Pitluck S."/>
            <person name="Land M.L."/>
            <person name="Hauser L."/>
            <person name="Chang Y.-J."/>
            <person name="Jeffries C."/>
            <person name="Wall J.D."/>
            <person name="Stahl D.A."/>
            <person name="Arkin A.P."/>
            <person name="Dehal P."/>
            <person name="Stolyar S.M."/>
            <person name="Hazen T.C."/>
            <person name="Woyke T.J."/>
        </authorList>
    </citation>
    <scope>NUCLEOTIDE SEQUENCE [LARGE SCALE GENOMIC DNA]</scope>
    <source>
        <strain evidence="6 7">JJ</strain>
    </source>
</reference>
<dbReference type="Proteomes" id="UP000006250">
    <property type="component" value="Unassembled WGS sequence"/>
</dbReference>
<dbReference type="EMBL" id="AECZ01000019">
    <property type="protein sequence ID" value="EFL50523.1"/>
    <property type="molecule type" value="Genomic_DNA"/>
</dbReference>
<feature type="short sequence motif" description="GXGXXG" evidence="4">
    <location>
        <begin position="90"/>
        <end position="95"/>
    </location>
</feature>